<evidence type="ECO:0000256" key="1">
    <source>
        <dbReference type="ARBA" id="ARBA00008791"/>
    </source>
</evidence>
<dbReference type="AlphaFoldDB" id="A0A919W4Z7"/>
<comment type="similarity">
    <text evidence="1">Belongs to the universal stress protein A family.</text>
</comment>
<dbReference type="PRINTS" id="PR01438">
    <property type="entry name" value="UNVRSLSTRESS"/>
</dbReference>
<feature type="domain" description="UspA" evidence="2">
    <location>
        <begin position="4"/>
        <end position="127"/>
    </location>
</feature>
<dbReference type="PANTHER" id="PTHR46268:SF6">
    <property type="entry name" value="UNIVERSAL STRESS PROTEIN UP12"/>
    <property type="match status" value="1"/>
</dbReference>
<evidence type="ECO:0000259" key="2">
    <source>
        <dbReference type="Pfam" id="PF00582"/>
    </source>
</evidence>
<dbReference type="RefSeq" id="WP_213006624.1">
    <property type="nucleotide sequence ID" value="NZ_BOQN01000035.1"/>
</dbReference>
<dbReference type="InterPro" id="IPR014729">
    <property type="entry name" value="Rossmann-like_a/b/a_fold"/>
</dbReference>
<proteinExistence type="inferred from homology"/>
<dbReference type="Gene3D" id="3.40.50.620">
    <property type="entry name" value="HUPs"/>
    <property type="match status" value="2"/>
</dbReference>
<feature type="domain" description="UspA" evidence="2">
    <location>
        <begin position="136"/>
        <end position="258"/>
    </location>
</feature>
<sequence length="258" mass="26926">MNLTRIVVGANGSAGSTAAVRWAAAEARLRGSELRVVIAHQRRPSGHAETAEVLHEAVGAARAVAPGLEVRGVAMPGYAVPVLLHAAEDAVLLVVGEHSGGRMLGAPDDSVGSQVATRARCSVVVVRGRPDCDSGPVVVGVDDDEGADAVIGRAFEEAALYGAEVLAVTAGPDRRGVAAETLGTEMDSRLDPWRARFRTVPAQRAYVSGRADRVLVDSCRQARLAVVGPRRHGYQGVLLGAVGTRLIRRADCPVLIAR</sequence>
<organism evidence="3 4">
    <name type="scientific">Paractinoplanes toevensis</name>
    <dbReference type="NCBI Taxonomy" id="571911"/>
    <lineage>
        <taxon>Bacteria</taxon>
        <taxon>Bacillati</taxon>
        <taxon>Actinomycetota</taxon>
        <taxon>Actinomycetes</taxon>
        <taxon>Micromonosporales</taxon>
        <taxon>Micromonosporaceae</taxon>
        <taxon>Paractinoplanes</taxon>
    </lineage>
</organism>
<keyword evidence="4" id="KW-1185">Reference proteome</keyword>
<dbReference type="Proteomes" id="UP000677082">
    <property type="component" value="Unassembled WGS sequence"/>
</dbReference>
<dbReference type="Pfam" id="PF00582">
    <property type="entry name" value="Usp"/>
    <property type="match status" value="2"/>
</dbReference>
<dbReference type="EMBL" id="BOQN01000035">
    <property type="protein sequence ID" value="GIM90693.1"/>
    <property type="molecule type" value="Genomic_DNA"/>
</dbReference>
<dbReference type="SUPFAM" id="SSF52402">
    <property type="entry name" value="Adenine nucleotide alpha hydrolases-like"/>
    <property type="match status" value="2"/>
</dbReference>
<dbReference type="PANTHER" id="PTHR46268">
    <property type="entry name" value="STRESS RESPONSE PROTEIN NHAX"/>
    <property type="match status" value="1"/>
</dbReference>
<comment type="caution">
    <text evidence="3">The sequence shown here is derived from an EMBL/GenBank/DDBJ whole genome shotgun (WGS) entry which is preliminary data.</text>
</comment>
<protein>
    <recommendedName>
        <fullName evidence="2">UspA domain-containing protein</fullName>
    </recommendedName>
</protein>
<evidence type="ECO:0000313" key="4">
    <source>
        <dbReference type="Proteomes" id="UP000677082"/>
    </source>
</evidence>
<name>A0A919W4Z7_9ACTN</name>
<reference evidence="3 4" key="1">
    <citation type="submission" date="2021-03" db="EMBL/GenBank/DDBJ databases">
        <title>Whole genome shotgun sequence of Actinoplanes toevensis NBRC 105298.</title>
        <authorList>
            <person name="Komaki H."/>
            <person name="Tamura T."/>
        </authorList>
    </citation>
    <scope>NUCLEOTIDE SEQUENCE [LARGE SCALE GENOMIC DNA]</scope>
    <source>
        <strain evidence="3 4">NBRC 105298</strain>
    </source>
</reference>
<dbReference type="InterPro" id="IPR006015">
    <property type="entry name" value="Universal_stress_UspA"/>
</dbReference>
<accession>A0A919W4Z7</accession>
<dbReference type="InterPro" id="IPR006016">
    <property type="entry name" value="UspA"/>
</dbReference>
<evidence type="ECO:0000313" key="3">
    <source>
        <dbReference type="EMBL" id="GIM90693.1"/>
    </source>
</evidence>
<gene>
    <name evidence="3" type="ORF">Ato02nite_024860</name>
</gene>